<dbReference type="Proteomes" id="UP001157186">
    <property type="component" value="Unassembled WGS sequence"/>
</dbReference>
<proteinExistence type="predicted"/>
<dbReference type="EMBL" id="BSST01000002">
    <property type="protein sequence ID" value="GLX80546.1"/>
    <property type="molecule type" value="Genomic_DNA"/>
</dbReference>
<comment type="caution">
    <text evidence="1">The sequence shown here is derived from an EMBL/GenBank/DDBJ whole genome shotgun (WGS) entry which is preliminary data.</text>
</comment>
<dbReference type="RefSeq" id="WP_284246666.1">
    <property type="nucleotide sequence ID" value="NZ_BSST01000002.1"/>
</dbReference>
<sequence length="101" mass="11490">MKNLTKTTTKVIHHLYKSREAMEIADMLDLDCNSMSLGCNGWSLEQLERIHLAILKSSYSKNQDIEITIKQAKKDWRDVLVSAGFAEDLEAHKLWAEGIGN</sequence>
<organism evidence="1 2">
    <name type="scientific">Thalassotalea insulae</name>
    <dbReference type="NCBI Taxonomy" id="2056778"/>
    <lineage>
        <taxon>Bacteria</taxon>
        <taxon>Pseudomonadati</taxon>
        <taxon>Pseudomonadota</taxon>
        <taxon>Gammaproteobacteria</taxon>
        <taxon>Alteromonadales</taxon>
        <taxon>Colwelliaceae</taxon>
        <taxon>Thalassotalea</taxon>
    </lineage>
</organism>
<protein>
    <submittedName>
        <fullName evidence="1">Uncharacterized protein</fullName>
    </submittedName>
</protein>
<keyword evidence="2" id="KW-1185">Reference proteome</keyword>
<evidence type="ECO:0000313" key="2">
    <source>
        <dbReference type="Proteomes" id="UP001157186"/>
    </source>
</evidence>
<evidence type="ECO:0000313" key="1">
    <source>
        <dbReference type="EMBL" id="GLX80546.1"/>
    </source>
</evidence>
<gene>
    <name evidence="1" type="ORF">tinsulaeT_38860</name>
</gene>
<reference evidence="1 2" key="1">
    <citation type="submission" date="2023-03" db="EMBL/GenBank/DDBJ databases">
        <title>Draft genome sequence of Thalassotalea insulae KCTC 62186T.</title>
        <authorList>
            <person name="Sawabe T."/>
        </authorList>
    </citation>
    <scope>NUCLEOTIDE SEQUENCE [LARGE SCALE GENOMIC DNA]</scope>
    <source>
        <strain evidence="1 2">KCTC 62186</strain>
    </source>
</reference>
<accession>A0ABQ6GX81</accession>
<name>A0ABQ6GX81_9GAMM</name>